<evidence type="ECO:0000256" key="1">
    <source>
        <dbReference type="SAM" id="Phobius"/>
    </source>
</evidence>
<keyword evidence="1" id="KW-0472">Membrane</keyword>
<feature type="transmembrane region" description="Helical" evidence="1">
    <location>
        <begin position="37"/>
        <end position="56"/>
    </location>
</feature>
<sequence length="97" mass="11275">MKNKTVKTVASTKTNGTWNHVTLEIVNFYDEDSFFDMMMATCLMILFIGCGFWLICASCQLRKEDENSYHLNKDFKKDEDDQRLKGGKEDVRIHVEG</sequence>
<dbReference type="RefSeq" id="XP_053580460.1">
    <property type="nucleotide sequence ID" value="XM_053731547.1"/>
</dbReference>
<keyword evidence="1" id="KW-1133">Transmembrane helix</keyword>
<evidence type="ECO:0000313" key="3">
    <source>
        <dbReference type="Proteomes" id="UP000483820"/>
    </source>
</evidence>
<dbReference type="CTD" id="78776345"/>
<organism evidence="2 3">
    <name type="scientific">Caenorhabditis remanei</name>
    <name type="common">Caenorhabditis vulgaris</name>
    <dbReference type="NCBI Taxonomy" id="31234"/>
    <lineage>
        <taxon>Eukaryota</taxon>
        <taxon>Metazoa</taxon>
        <taxon>Ecdysozoa</taxon>
        <taxon>Nematoda</taxon>
        <taxon>Chromadorea</taxon>
        <taxon>Rhabditida</taxon>
        <taxon>Rhabditina</taxon>
        <taxon>Rhabditomorpha</taxon>
        <taxon>Rhabditoidea</taxon>
        <taxon>Rhabditidae</taxon>
        <taxon>Peloderinae</taxon>
        <taxon>Caenorhabditis</taxon>
    </lineage>
</organism>
<evidence type="ECO:0000313" key="2">
    <source>
        <dbReference type="EMBL" id="KAF1749980.1"/>
    </source>
</evidence>
<comment type="caution">
    <text evidence="2">The sequence shown here is derived from an EMBL/GenBank/DDBJ whole genome shotgun (WGS) entry which is preliminary data.</text>
</comment>
<keyword evidence="1" id="KW-0812">Transmembrane</keyword>
<dbReference type="AlphaFoldDB" id="A0A6A5G4V9"/>
<proteinExistence type="predicted"/>
<gene>
    <name evidence="2" type="ORF">GCK72_016525</name>
</gene>
<protein>
    <submittedName>
        <fullName evidence="2">Uncharacterized protein</fullName>
    </submittedName>
</protein>
<name>A0A6A5G4V9_CAERE</name>
<dbReference type="Proteomes" id="UP000483820">
    <property type="component" value="Chromosome V"/>
</dbReference>
<accession>A0A6A5G4V9</accession>
<dbReference type="KEGG" id="crq:GCK72_016525"/>
<dbReference type="GeneID" id="78776345"/>
<dbReference type="EMBL" id="WUAV01000005">
    <property type="protein sequence ID" value="KAF1749980.1"/>
    <property type="molecule type" value="Genomic_DNA"/>
</dbReference>
<reference evidence="2 3" key="1">
    <citation type="submission" date="2019-12" db="EMBL/GenBank/DDBJ databases">
        <title>Chromosome-level assembly of the Caenorhabditis remanei genome.</title>
        <authorList>
            <person name="Teterina A.A."/>
            <person name="Willis J.H."/>
            <person name="Phillips P.C."/>
        </authorList>
    </citation>
    <scope>NUCLEOTIDE SEQUENCE [LARGE SCALE GENOMIC DNA]</scope>
    <source>
        <strain evidence="2 3">PX506</strain>
        <tissue evidence="2">Whole organism</tissue>
    </source>
</reference>